<dbReference type="GeneTree" id="ENSGT00950000183029"/>
<reference evidence="7" key="2">
    <citation type="submission" date="2025-08" db="UniProtKB">
        <authorList>
            <consortium name="Ensembl"/>
        </authorList>
    </citation>
    <scope>IDENTIFICATION</scope>
</reference>
<evidence type="ECO:0000313" key="7">
    <source>
        <dbReference type="Ensembl" id="ENSGACP00000066527.1"/>
    </source>
</evidence>
<keyword evidence="5" id="KW-0342">GTP-binding</keyword>
<accession>A0AAQ4RV05</accession>
<evidence type="ECO:0000256" key="2">
    <source>
        <dbReference type="ARBA" id="ARBA00022741"/>
    </source>
</evidence>
<reference evidence="7" key="3">
    <citation type="submission" date="2025-09" db="UniProtKB">
        <authorList>
            <consortium name="Ensembl"/>
        </authorList>
    </citation>
    <scope>IDENTIFICATION</scope>
</reference>
<dbReference type="Ensembl" id="ENSGACT00000050598.1">
    <property type="protein sequence ID" value="ENSGACP00000066527.1"/>
    <property type="gene ID" value="ENSGACG00000018090.2"/>
</dbReference>
<dbReference type="InterPro" id="IPR031157">
    <property type="entry name" value="G_TR_CS"/>
</dbReference>
<keyword evidence="2" id="KW-0547">Nucleotide-binding</keyword>
<dbReference type="PROSITE" id="PS00301">
    <property type="entry name" value="G_TR_1"/>
    <property type="match status" value="1"/>
</dbReference>
<dbReference type="AlphaFoldDB" id="A0AAQ4RV05"/>
<dbReference type="Pfam" id="PF22594">
    <property type="entry name" value="GTP-eEF1A_C"/>
    <property type="match status" value="1"/>
</dbReference>
<comment type="similarity">
    <text evidence="1">Belongs to the TRAFAC class translation factor GTPase superfamily. Classic translation factor GTPase family. EF-Tu/EF-1A subfamily.</text>
</comment>
<evidence type="ECO:0000256" key="5">
    <source>
        <dbReference type="ARBA" id="ARBA00023134"/>
    </source>
</evidence>
<dbReference type="GO" id="GO:0005525">
    <property type="term" value="F:GTP binding"/>
    <property type="evidence" value="ECO:0007669"/>
    <property type="project" value="UniProtKB-KW"/>
</dbReference>
<evidence type="ECO:0000256" key="3">
    <source>
        <dbReference type="ARBA" id="ARBA00022768"/>
    </source>
</evidence>
<evidence type="ECO:0000259" key="6">
    <source>
        <dbReference type="PROSITE" id="PS51722"/>
    </source>
</evidence>
<sequence>MGKEKLHINIVVIGHVDSGKSTTTGHLIYKCGGIDKRTIEKFEKEAAEMGKGSFKYAWVLDKLKAERERGITIDISLWKFETSKYYFAALKEKIDRRSGKKLEDNPKALKSGDAAIVDMIPGKPMCVESFAEYPPLGRFAVRDMRQTVAVGVIKGVEKKAIGSGKITKSAQKAQKVK</sequence>
<dbReference type="GO" id="GO:0003746">
    <property type="term" value="F:translation elongation factor activity"/>
    <property type="evidence" value="ECO:0007669"/>
    <property type="project" value="UniProtKB-KW"/>
</dbReference>
<dbReference type="SUPFAM" id="SSF50465">
    <property type="entry name" value="EF-Tu/eEF-1alpha/eIF2-gamma C-terminal domain"/>
    <property type="match status" value="1"/>
</dbReference>
<dbReference type="FunFam" id="2.40.30.10:FF:000005">
    <property type="entry name" value="Elongation factor 1-alpha"/>
    <property type="match status" value="1"/>
</dbReference>
<dbReference type="PRINTS" id="PR00315">
    <property type="entry name" value="ELONGATNFCT"/>
</dbReference>
<dbReference type="InterPro" id="IPR009001">
    <property type="entry name" value="Transl_elong_EF1A/Init_IF2_C"/>
</dbReference>
<dbReference type="InterPro" id="IPR000795">
    <property type="entry name" value="T_Tr_GTP-bd_dom"/>
</dbReference>
<evidence type="ECO:0000256" key="1">
    <source>
        <dbReference type="ARBA" id="ARBA00007249"/>
    </source>
</evidence>
<dbReference type="InterPro" id="IPR027417">
    <property type="entry name" value="P-loop_NTPase"/>
</dbReference>
<dbReference type="InterPro" id="IPR050100">
    <property type="entry name" value="TRAFAC_GTPase_members"/>
</dbReference>
<dbReference type="PANTHER" id="PTHR23115">
    <property type="entry name" value="TRANSLATION FACTOR"/>
    <property type="match status" value="1"/>
</dbReference>
<dbReference type="FunFam" id="3.40.50.300:FF:001283">
    <property type="entry name" value="Eukaryotic translation elongation factor 1 alpha 1"/>
    <property type="match status" value="1"/>
</dbReference>
<evidence type="ECO:0000313" key="8">
    <source>
        <dbReference type="Proteomes" id="UP000007635"/>
    </source>
</evidence>
<keyword evidence="4" id="KW-0648">Protein biosynthesis</keyword>
<proteinExistence type="inferred from homology"/>
<dbReference type="Gene3D" id="3.40.50.300">
    <property type="entry name" value="P-loop containing nucleotide triphosphate hydrolases"/>
    <property type="match status" value="1"/>
</dbReference>
<name>A0AAQ4RV05_GASAC</name>
<keyword evidence="8" id="KW-1185">Reference proteome</keyword>
<reference evidence="7 8" key="1">
    <citation type="journal article" date="2021" name="G3 (Bethesda)">
        <title>Improved contiguity of the threespine stickleback genome using long-read sequencing.</title>
        <authorList>
            <person name="Nath S."/>
            <person name="Shaw D.E."/>
            <person name="White M.A."/>
        </authorList>
    </citation>
    <scope>NUCLEOTIDE SEQUENCE [LARGE SCALE GENOMIC DNA]</scope>
    <source>
        <strain evidence="7 8">Lake Benthic</strain>
    </source>
</reference>
<feature type="domain" description="Tr-type G" evidence="6">
    <location>
        <begin position="5"/>
        <end position="87"/>
    </location>
</feature>
<dbReference type="SUPFAM" id="SSF52540">
    <property type="entry name" value="P-loop containing nucleoside triphosphate hydrolases"/>
    <property type="match status" value="1"/>
</dbReference>
<organism evidence="7 8">
    <name type="scientific">Gasterosteus aculeatus aculeatus</name>
    <name type="common">three-spined stickleback</name>
    <dbReference type="NCBI Taxonomy" id="481459"/>
    <lineage>
        <taxon>Eukaryota</taxon>
        <taxon>Metazoa</taxon>
        <taxon>Chordata</taxon>
        <taxon>Craniata</taxon>
        <taxon>Vertebrata</taxon>
        <taxon>Euteleostomi</taxon>
        <taxon>Actinopterygii</taxon>
        <taxon>Neopterygii</taxon>
        <taxon>Teleostei</taxon>
        <taxon>Neoteleostei</taxon>
        <taxon>Acanthomorphata</taxon>
        <taxon>Eupercaria</taxon>
        <taxon>Perciformes</taxon>
        <taxon>Cottioidei</taxon>
        <taxon>Gasterosteales</taxon>
        <taxon>Gasterosteidae</taxon>
        <taxon>Gasterosteus</taxon>
    </lineage>
</organism>
<protein>
    <recommendedName>
        <fullName evidence="6">Tr-type G domain-containing protein</fullName>
    </recommendedName>
</protein>
<dbReference type="GO" id="GO:0003924">
    <property type="term" value="F:GTPase activity"/>
    <property type="evidence" value="ECO:0007669"/>
    <property type="project" value="InterPro"/>
</dbReference>
<evidence type="ECO:0000256" key="4">
    <source>
        <dbReference type="ARBA" id="ARBA00022917"/>
    </source>
</evidence>
<dbReference type="Proteomes" id="UP000007635">
    <property type="component" value="Chromosome IX"/>
</dbReference>
<dbReference type="InterPro" id="IPR054696">
    <property type="entry name" value="GTP-eEF1A_C"/>
</dbReference>
<dbReference type="Gene3D" id="2.40.30.10">
    <property type="entry name" value="Translation factors"/>
    <property type="match status" value="1"/>
</dbReference>
<dbReference type="PROSITE" id="PS51722">
    <property type="entry name" value="G_TR_2"/>
    <property type="match status" value="1"/>
</dbReference>
<keyword evidence="3" id="KW-0251">Elongation factor</keyword>